<organism evidence="1 2">
    <name type="scientific">Endobacter medicaginis</name>
    <dbReference type="NCBI Taxonomy" id="1181271"/>
    <lineage>
        <taxon>Bacteria</taxon>
        <taxon>Pseudomonadati</taxon>
        <taxon>Pseudomonadota</taxon>
        <taxon>Alphaproteobacteria</taxon>
        <taxon>Acetobacterales</taxon>
        <taxon>Acetobacteraceae</taxon>
        <taxon>Endobacter</taxon>
    </lineage>
</organism>
<reference evidence="1 2" key="1">
    <citation type="submission" date="2020-06" db="EMBL/GenBank/DDBJ databases">
        <title>Description of novel acetic acid bacteria.</title>
        <authorList>
            <person name="Sombolestani A."/>
        </authorList>
    </citation>
    <scope>NUCLEOTIDE SEQUENCE [LARGE SCALE GENOMIC DNA]</scope>
    <source>
        <strain evidence="1 2">LMG 26838</strain>
    </source>
</reference>
<protein>
    <submittedName>
        <fullName evidence="1">Sel1 repeat family protein</fullName>
    </submittedName>
</protein>
<dbReference type="AlphaFoldDB" id="A0A850NPW7"/>
<feature type="non-terminal residue" evidence="1">
    <location>
        <position position="1"/>
    </location>
</feature>
<sequence length="140" mass="15578">MQLRGRGVPRDRLAAYAQFEAAARDGHAKSMNLVARFHDEGWDRPRDPAIALQWYRRSAEAGDYRGRHNLAVWHAERGQWQEAVGLWQAALPEATEDILTAMAQVTAIACANAPTPELKRLAGEIAARLRPQPAADSRAR</sequence>
<accession>A0A850NPW7</accession>
<evidence type="ECO:0000313" key="2">
    <source>
        <dbReference type="Proteomes" id="UP000565205"/>
    </source>
</evidence>
<evidence type="ECO:0000313" key="1">
    <source>
        <dbReference type="EMBL" id="NVN31761.1"/>
    </source>
</evidence>
<dbReference type="Pfam" id="PF08238">
    <property type="entry name" value="Sel1"/>
    <property type="match status" value="2"/>
</dbReference>
<name>A0A850NPW7_9PROT</name>
<dbReference type="EMBL" id="JABXXQ010000488">
    <property type="protein sequence ID" value="NVN31761.1"/>
    <property type="molecule type" value="Genomic_DNA"/>
</dbReference>
<dbReference type="InterPro" id="IPR006597">
    <property type="entry name" value="Sel1-like"/>
</dbReference>
<dbReference type="SUPFAM" id="SSF81901">
    <property type="entry name" value="HCP-like"/>
    <property type="match status" value="1"/>
</dbReference>
<dbReference type="SMART" id="SM00671">
    <property type="entry name" value="SEL1"/>
    <property type="match status" value="2"/>
</dbReference>
<gene>
    <name evidence="1" type="ORF">HUK83_15645</name>
</gene>
<dbReference type="Proteomes" id="UP000565205">
    <property type="component" value="Unassembled WGS sequence"/>
</dbReference>
<proteinExistence type="predicted"/>
<dbReference type="Gene3D" id="1.25.40.10">
    <property type="entry name" value="Tetratricopeptide repeat domain"/>
    <property type="match status" value="1"/>
</dbReference>
<comment type="caution">
    <text evidence="1">The sequence shown here is derived from an EMBL/GenBank/DDBJ whole genome shotgun (WGS) entry which is preliminary data.</text>
</comment>
<dbReference type="InterPro" id="IPR011990">
    <property type="entry name" value="TPR-like_helical_dom_sf"/>
</dbReference>